<evidence type="ECO:0000313" key="2">
    <source>
        <dbReference type="Proteomes" id="UP000246073"/>
    </source>
</evidence>
<dbReference type="AlphaFoldDB" id="A0A2P9HG96"/>
<dbReference type="EMBL" id="OOFM01000004">
    <property type="protein sequence ID" value="SPL63127.1"/>
    <property type="molecule type" value="Genomic_DNA"/>
</dbReference>
<gene>
    <name evidence="1" type="ORF">OHAE_3059</name>
</gene>
<sequence length="94" mass="10933">MPFFSEGSRIYTIEEVNFMRRIYSDAVVLLDESEREYVGIDLSGTIIMLYESGLRDLGYMSELAAKLTHQKYQFRHPEDHFPAANSNMEPADYD</sequence>
<protein>
    <submittedName>
        <fullName evidence="1">Uncharacterized protein</fullName>
    </submittedName>
</protein>
<proteinExistence type="predicted"/>
<accession>A0A2P9HG96</accession>
<evidence type="ECO:0000313" key="1">
    <source>
        <dbReference type="EMBL" id="SPL63127.1"/>
    </source>
</evidence>
<dbReference type="Proteomes" id="UP000246073">
    <property type="component" value="Unassembled WGS sequence"/>
</dbReference>
<name>A0A2P9HG96_9HYPH</name>
<organism evidence="1 2">
    <name type="scientific">Ochrobactrum soli</name>
    <dbReference type="NCBI Taxonomy" id="2448455"/>
    <lineage>
        <taxon>Bacteria</taxon>
        <taxon>Pseudomonadati</taxon>
        <taxon>Pseudomonadota</taxon>
        <taxon>Alphaproteobacteria</taxon>
        <taxon>Hyphomicrobiales</taxon>
        <taxon>Brucellaceae</taxon>
        <taxon>Brucella/Ochrobactrum group</taxon>
        <taxon>Ochrobactrum</taxon>
    </lineage>
</organism>
<reference evidence="2" key="1">
    <citation type="submission" date="2017-12" db="EMBL/GenBank/DDBJ databases">
        <authorList>
            <person name="Diaz M."/>
        </authorList>
    </citation>
    <scope>NUCLEOTIDE SEQUENCE [LARGE SCALE GENOMIC DNA]</scope>
    <source>
        <strain evidence="2">FI11154</strain>
    </source>
</reference>
<dbReference type="RefSeq" id="WP_109367109.1">
    <property type="nucleotide sequence ID" value="NZ_OOFM01000004.1"/>
</dbReference>